<evidence type="ECO:0000313" key="2">
    <source>
        <dbReference type="EMBL" id="KAL3699058.1"/>
    </source>
</evidence>
<accession>A0ABD3I5S4</accession>
<sequence>MVGLQQRMLEPSGSITMTCGVRCVAVQLSRRKTTIYFSRGNGPERRLYRSCFMVVVTVIWTWVLIASGLVIDIVSAVIDQEWRFCRKKRLESSDVHPDRMLDGDSRASYLIREQVDGLFPRVIRGVELLRHLWPRSEILSLVAEGLRNWSGVVDSEEEPDILRLYWMG</sequence>
<feature type="transmembrane region" description="Helical" evidence="1">
    <location>
        <begin position="52"/>
        <end position="78"/>
    </location>
</feature>
<keyword evidence="1" id="KW-0812">Transmembrane</keyword>
<comment type="caution">
    <text evidence="2">The sequence shown here is derived from an EMBL/GenBank/DDBJ whole genome shotgun (WGS) entry which is preliminary data.</text>
</comment>
<keyword evidence="1" id="KW-1133">Transmembrane helix</keyword>
<dbReference type="AlphaFoldDB" id="A0ABD3I5S4"/>
<keyword evidence="3" id="KW-1185">Reference proteome</keyword>
<protein>
    <submittedName>
        <fullName evidence="2">Uncharacterized protein</fullName>
    </submittedName>
</protein>
<evidence type="ECO:0000313" key="3">
    <source>
        <dbReference type="Proteomes" id="UP001633002"/>
    </source>
</evidence>
<proteinExistence type="predicted"/>
<gene>
    <name evidence="2" type="ORF">R1sor_017080</name>
</gene>
<dbReference type="EMBL" id="JBJQOH010000001">
    <property type="protein sequence ID" value="KAL3699058.1"/>
    <property type="molecule type" value="Genomic_DNA"/>
</dbReference>
<keyword evidence="1" id="KW-0472">Membrane</keyword>
<name>A0ABD3I5S4_9MARC</name>
<reference evidence="2 3" key="1">
    <citation type="submission" date="2024-09" db="EMBL/GenBank/DDBJ databases">
        <title>Chromosome-scale assembly of Riccia sorocarpa.</title>
        <authorList>
            <person name="Paukszto L."/>
        </authorList>
    </citation>
    <scope>NUCLEOTIDE SEQUENCE [LARGE SCALE GENOMIC DNA]</scope>
    <source>
        <strain evidence="2">LP-2024</strain>
        <tissue evidence="2">Aerial parts of the thallus</tissue>
    </source>
</reference>
<evidence type="ECO:0000256" key="1">
    <source>
        <dbReference type="SAM" id="Phobius"/>
    </source>
</evidence>
<organism evidence="2 3">
    <name type="scientific">Riccia sorocarpa</name>
    <dbReference type="NCBI Taxonomy" id="122646"/>
    <lineage>
        <taxon>Eukaryota</taxon>
        <taxon>Viridiplantae</taxon>
        <taxon>Streptophyta</taxon>
        <taxon>Embryophyta</taxon>
        <taxon>Marchantiophyta</taxon>
        <taxon>Marchantiopsida</taxon>
        <taxon>Marchantiidae</taxon>
        <taxon>Marchantiales</taxon>
        <taxon>Ricciaceae</taxon>
        <taxon>Riccia</taxon>
    </lineage>
</organism>
<dbReference type="Proteomes" id="UP001633002">
    <property type="component" value="Unassembled WGS sequence"/>
</dbReference>